<keyword evidence="6" id="KW-1133">Transmembrane helix</keyword>
<feature type="coiled-coil region" evidence="5">
    <location>
        <begin position="63"/>
        <end position="97"/>
    </location>
</feature>
<dbReference type="PROSITE" id="PS51999">
    <property type="entry name" value="ZF_GRF"/>
    <property type="match status" value="1"/>
</dbReference>
<keyword evidence="6" id="KW-0472">Membrane</keyword>
<dbReference type="Pfam" id="PF06839">
    <property type="entry name" value="Zn_ribbon_GRF"/>
    <property type="match status" value="1"/>
</dbReference>
<reference evidence="8" key="1">
    <citation type="submission" date="2021-01" db="EMBL/GenBank/DDBJ databases">
        <authorList>
            <person name="Lovell J.T."/>
            <person name="Bentley N."/>
            <person name="Bhattarai G."/>
            <person name="Jenkins J.W."/>
            <person name="Sreedasyam A."/>
            <person name="Alarcon Y."/>
            <person name="Bock C."/>
            <person name="Boston L."/>
            <person name="Carlson J."/>
            <person name="Cervantes K."/>
            <person name="Clermont K."/>
            <person name="Krom N."/>
            <person name="Kubenka K."/>
            <person name="Mamidi S."/>
            <person name="Mattison C."/>
            <person name="Monteros M."/>
            <person name="Pisani C."/>
            <person name="Plott C."/>
            <person name="Rajasekar S."/>
            <person name="Rhein H.S."/>
            <person name="Rohla C."/>
            <person name="Song M."/>
            <person name="Hilaire R.S."/>
            <person name="Shu S."/>
            <person name="Wells L."/>
            <person name="Wang X."/>
            <person name="Webber J."/>
            <person name="Heerema R.J."/>
            <person name="Klein P."/>
            <person name="Conner P."/>
            <person name="Grauke L."/>
            <person name="Grimwood J."/>
            <person name="Schmutz J."/>
            <person name="Randall J.J."/>
        </authorList>
    </citation>
    <scope>NUCLEOTIDE SEQUENCE</scope>
    <source>
        <tissue evidence="8">Leaf</tissue>
    </source>
</reference>
<evidence type="ECO:0000313" key="9">
    <source>
        <dbReference type="Proteomes" id="UP000811246"/>
    </source>
</evidence>
<keyword evidence="5" id="KW-0175">Coiled coil</keyword>
<dbReference type="GO" id="GO:0008270">
    <property type="term" value="F:zinc ion binding"/>
    <property type="evidence" value="ECO:0007669"/>
    <property type="project" value="UniProtKB-KW"/>
</dbReference>
<evidence type="ECO:0000259" key="7">
    <source>
        <dbReference type="PROSITE" id="PS51999"/>
    </source>
</evidence>
<sequence>MSASSISSASSTKCYCEVEATMRYANTARNPGRPFLGCPKYNTQGLPYCKFFKWVDRDQMGELELREMTIQALLRKLKELEKKLLDVKKREIELEGRVVEIENREAEIRLRRTQLPLSVWAFAFFVAFYLVVSK</sequence>
<accession>A0A922DMJ0</accession>
<evidence type="ECO:0000256" key="3">
    <source>
        <dbReference type="ARBA" id="ARBA00022833"/>
    </source>
</evidence>
<name>A0A922DMJ0_CARIL</name>
<dbReference type="EMBL" id="CM031835">
    <property type="protein sequence ID" value="KAG6687224.1"/>
    <property type="molecule type" value="Genomic_DNA"/>
</dbReference>
<organism evidence="8 9">
    <name type="scientific">Carya illinoinensis</name>
    <name type="common">Pecan</name>
    <dbReference type="NCBI Taxonomy" id="32201"/>
    <lineage>
        <taxon>Eukaryota</taxon>
        <taxon>Viridiplantae</taxon>
        <taxon>Streptophyta</taxon>
        <taxon>Embryophyta</taxon>
        <taxon>Tracheophyta</taxon>
        <taxon>Spermatophyta</taxon>
        <taxon>Magnoliopsida</taxon>
        <taxon>eudicotyledons</taxon>
        <taxon>Gunneridae</taxon>
        <taxon>Pentapetalae</taxon>
        <taxon>rosids</taxon>
        <taxon>fabids</taxon>
        <taxon>Fagales</taxon>
        <taxon>Juglandaceae</taxon>
        <taxon>Carya</taxon>
    </lineage>
</organism>
<dbReference type="InterPro" id="IPR010666">
    <property type="entry name" value="Znf_GRF"/>
</dbReference>
<feature type="domain" description="GRF-type" evidence="7">
    <location>
        <begin position="14"/>
        <end position="58"/>
    </location>
</feature>
<evidence type="ECO:0000256" key="2">
    <source>
        <dbReference type="ARBA" id="ARBA00022771"/>
    </source>
</evidence>
<dbReference type="AlphaFoldDB" id="A0A922DMJ0"/>
<evidence type="ECO:0000313" key="8">
    <source>
        <dbReference type="EMBL" id="KAG6687224.1"/>
    </source>
</evidence>
<dbReference type="Proteomes" id="UP000811246">
    <property type="component" value="Chromosome 11"/>
</dbReference>
<evidence type="ECO:0000256" key="4">
    <source>
        <dbReference type="PROSITE-ProRule" id="PRU01343"/>
    </source>
</evidence>
<feature type="transmembrane region" description="Helical" evidence="6">
    <location>
        <begin position="114"/>
        <end position="132"/>
    </location>
</feature>
<proteinExistence type="predicted"/>
<keyword evidence="1" id="KW-0479">Metal-binding</keyword>
<evidence type="ECO:0000256" key="5">
    <source>
        <dbReference type="SAM" id="Coils"/>
    </source>
</evidence>
<keyword evidence="2 4" id="KW-0863">Zinc-finger</keyword>
<keyword evidence="3" id="KW-0862">Zinc</keyword>
<evidence type="ECO:0000256" key="6">
    <source>
        <dbReference type="SAM" id="Phobius"/>
    </source>
</evidence>
<comment type="caution">
    <text evidence="8">The sequence shown here is derived from an EMBL/GenBank/DDBJ whole genome shotgun (WGS) entry which is preliminary data.</text>
</comment>
<protein>
    <recommendedName>
        <fullName evidence="7">GRF-type domain-containing protein</fullName>
    </recommendedName>
</protein>
<dbReference type="PANTHER" id="PTHR33248">
    <property type="entry name" value="ZINC ION-BINDING PROTEIN"/>
    <property type="match status" value="1"/>
</dbReference>
<evidence type="ECO:0000256" key="1">
    <source>
        <dbReference type="ARBA" id="ARBA00022723"/>
    </source>
</evidence>
<gene>
    <name evidence="8" type="ORF">I3842_11G059900</name>
</gene>
<keyword evidence="6" id="KW-0812">Transmembrane</keyword>